<dbReference type="EMBL" id="VSRR010064414">
    <property type="protein sequence ID" value="MPC84105.1"/>
    <property type="molecule type" value="Genomic_DNA"/>
</dbReference>
<evidence type="ECO:0000313" key="1">
    <source>
        <dbReference type="EMBL" id="MPC84105.1"/>
    </source>
</evidence>
<accession>A0A5B7INR2</accession>
<gene>
    <name evidence="1" type="ORF">E2C01_078832</name>
</gene>
<dbReference type="Proteomes" id="UP000324222">
    <property type="component" value="Unassembled WGS sequence"/>
</dbReference>
<protein>
    <submittedName>
        <fullName evidence="1">Uncharacterized protein</fullName>
    </submittedName>
</protein>
<proteinExistence type="predicted"/>
<dbReference type="AlphaFoldDB" id="A0A5B7INR2"/>
<comment type="caution">
    <text evidence="1">The sequence shown here is derived from an EMBL/GenBank/DDBJ whole genome shotgun (WGS) entry which is preliminary data.</text>
</comment>
<sequence length="69" mass="7267">MVVVIETGCGDDRSEARKMWYHDDGGEAEKGVVMVVKQARCDGCGGGGGGGGDDEVGVRNNLRHFLPSE</sequence>
<organism evidence="1 2">
    <name type="scientific">Portunus trituberculatus</name>
    <name type="common">Swimming crab</name>
    <name type="synonym">Neptunus trituberculatus</name>
    <dbReference type="NCBI Taxonomy" id="210409"/>
    <lineage>
        <taxon>Eukaryota</taxon>
        <taxon>Metazoa</taxon>
        <taxon>Ecdysozoa</taxon>
        <taxon>Arthropoda</taxon>
        <taxon>Crustacea</taxon>
        <taxon>Multicrustacea</taxon>
        <taxon>Malacostraca</taxon>
        <taxon>Eumalacostraca</taxon>
        <taxon>Eucarida</taxon>
        <taxon>Decapoda</taxon>
        <taxon>Pleocyemata</taxon>
        <taxon>Brachyura</taxon>
        <taxon>Eubrachyura</taxon>
        <taxon>Portunoidea</taxon>
        <taxon>Portunidae</taxon>
        <taxon>Portuninae</taxon>
        <taxon>Portunus</taxon>
    </lineage>
</organism>
<evidence type="ECO:0000313" key="2">
    <source>
        <dbReference type="Proteomes" id="UP000324222"/>
    </source>
</evidence>
<keyword evidence="2" id="KW-1185">Reference proteome</keyword>
<reference evidence="1 2" key="1">
    <citation type="submission" date="2019-05" db="EMBL/GenBank/DDBJ databases">
        <title>Another draft genome of Portunus trituberculatus and its Hox gene families provides insights of decapod evolution.</title>
        <authorList>
            <person name="Jeong J.-H."/>
            <person name="Song I."/>
            <person name="Kim S."/>
            <person name="Choi T."/>
            <person name="Kim D."/>
            <person name="Ryu S."/>
            <person name="Kim W."/>
        </authorList>
    </citation>
    <scope>NUCLEOTIDE SEQUENCE [LARGE SCALE GENOMIC DNA]</scope>
    <source>
        <tissue evidence="1">Muscle</tissue>
    </source>
</reference>
<name>A0A5B7INR2_PORTR</name>